<name>A0ABY5PQW9_9ACTN</name>
<dbReference type="Gene3D" id="3.30.750.24">
    <property type="entry name" value="STAS domain"/>
    <property type="match status" value="1"/>
</dbReference>
<keyword evidence="3" id="KW-1185">Reference proteome</keyword>
<dbReference type="GeneID" id="95571989"/>
<feature type="domain" description="STAS" evidence="1">
    <location>
        <begin position="17"/>
        <end position="126"/>
    </location>
</feature>
<dbReference type="PANTHER" id="PTHR33495:SF2">
    <property type="entry name" value="ANTI-SIGMA FACTOR ANTAGONIST TM_1081-RELATED"/>
    <property type="match status" value="1"/>
</dbReference>
<evidence type="ECO:0000259" key="1">
    <source>
        <dbReference type="PROSITE" id="PS50801"/>
    </source>
</evidence>
<dbReference type="InterPro" id="IPR002645">
    <property type="entry name" value="STAS_dom"/>
</dbReference>
<gene>
    <name evidence="2" type="ORF">NRK68_00870</name>
</gene>
<dbReference type="PROSITE" id="PS50801">
    <property type="entry name" value="STAS"/>
    <property type="match status" value="1"/>
</dbReference>
<dbReference type="Pfam" id="PF01740">
    <property type="entry name" value="STAS"/>
    <property type="match status" value="1"/>
</dbReference>
<dbReference type="InterPro" id="IPR036513">
    <property type="entry name" value="STAS_dom_sf"/>
</dbReference>
<evidence type="ECO:0000313" key="3">
    <source>
        <dbReference type="Proteomes" id="UP001057738"/>
    </source>
</evidence>
<protein>
    <submittedName>
        <fullName evidence="2">STAS domain-containing protein</fullName>
    </submittedName>
</protein>
<sequence length="128" mass="13299">MSTNPSHSDLPMPAPELKTDTIRVGGAVVCVLSGDLYLGTAAVGDHTLREALDRVPDLLAIDLNAVELFTADGLNLLLSLRDSAHAAGVPLVLVSPSRGVRQVLEMTGAAGSFAVHDSIEEAIAQHGH</sequence>
<dbReference type="SUPFAM" id="SSF52091">
    <property type="entry name" value="SpoIIaa-like"/>
    <property type="match status" value="1"/>
</dbReference>
<accession>A0ABY5PQW9</accession>
<proteinExistence type="predicted"/>
<reference evidence="2" key="1">
    <citation type="submission" date="2022-08" db="EMBL/GenBank/DDBJ databases">
        <authorList>
            <person name="Tian L."/>
        </authorList>
    </citation>
    <scope>NUCLEOTIDE SEQUENCE</scope>
    <source>
        <strain evidence="2">CM253</strain>
    </source>
</reference>
<dbReference type="CDD" id="cd07043">
    <property type="entry name" value="STAS_anti-anti-sigma_factors"/>
    <property type="match status" value="1"/>
</dbReference>
<dbReference type="EMBL" id="CP102514">
    <property type="protein sequence ID" value="UUY45890.1"/>
    <property type="molecule type" value="Genomic_DNA"/>
</dbReference>
<dbReference type="Proteomes" id="UP001057738">
    <property type="component" value="Chromosome"/>
</dbReference>
<dbReference type="PANTHER" id="PTHR33495">
    <property type="entry name" value="ANTI-SIGMA FACTOR ANTAGONIST TM_1081-RELATED-RELATED"/>
    <property type="match status" value="1"/>
</dbReference>
<dbReference type="RefSeq" id="WP_257854432.1">
    <property type="nucleotide sequence ID" value="NZ_CP102514.1"/>
</dbReference>
<evidence type="ECO:0000313" key="2">
    <source>
        <dbReference type="EMBL" id="UUY45890.1"/>
    </source>
</evidence>
<organism evidence="2 3">
    <name type="scientific">Streptomyces yangpuensis</name>
    <dbReference type="NCBI Taxonomy" id="1648182"/>
    <lineage>
        <taxon>Bacteria</taxon>
        <taxon>Bacillati</taxon>
        <taxon>Actinomycetota</taxon>
        <taxon>Actinomycetes</taxon>
        <taxon>Kitasatosporales</taxon>
        <taxon>Streptomycetaceae</taxon>
        <taxon>Streptomyces</taxon>
    </lineage>
</organism>